<dbReference type="PANTHER" id="PTHR21338">
    <property type="entry name" value="MITOCHONDRIAL RIBOSOMAL PROTEIN L41"/>
    <property type="match status" value="1"/>
</dbReference>
<evidence type="ECO:0000256" key="4">
    <source>
        <dbReference type="ARBA" id="ARBA00022980"/>
    </source>
</evidence>
<evidence type="ECO:0000256" key="7">
    <source>
        <dbReference type="SAM" id="MobiDB-lite"/>
    </source>
</evidence>
<evidence type="ECO:0000256" key="6">
    <source>
        <dbReference type="ARBA" id="ARBA00023274"/>
    </source>
</evidence>
<evidence type="ECO:0000256" key="3">
    <source>
        <dbReference type="ARBA" id="ARBA00022946"/>
    </source>
</evidence>
<evidence type="ECO:0000313" key="9">
    <source>
        <dbReference type="Proteomes" id="UP000799771"/>
    </source>
</evidence>
<keyword evidence="5" id="KW-0496">Mitochondrion</keyword>
<organism evidence="8 9">
    <name type="scientific">Dothidotthia symphoricarpi CBS 119687</name>
    <dbReference type="NCBI Taxonomy" id="1392245"/>
    <lineage>
        <taxon>Eukaryota</taxon>
        <taxon>Fungi</taxon>
        <taxon>Dikarya</taxon>
        <taxon>Ascomycota</taxon>
        <taxon>Pezizomycotina</taxon>
        <taxon>Dothideomycetes</taxon>
        <taxon>Pleosporomycetidae</taxon>
        <taxon>Pleosporales</taxon>
        <taxon>Dothidotthiaceae</taxon>
        <taxon>Dothidotthia</taxon>
    </lineage>
</organism>
<comment type="subcellular location">
    <subcellularLocation>
        <location evidence="1">Mitochondrion</location>
    </subcellularLocation>
</comment>
<dbReference type="GO" id="GO:0005762">
    <property type="term" value="C:mitochondrial large ribosomal subunit"/>
    <property type="evidence" value="ECO:0007669"/>
    <property type="project" value="InterPro"/>
</dbReference>
<evidence type="ECO:0008006" key="10">
    <source>
        <dbReference type="Google" id="ProtNLM"/>
    </source>
</evidence>
<evidence type="ECO:0000256" key="5">
    <source>
        <dbReference type="ARBA" id="ARBA00023128"/>
    </source>
</evidence>
<dbReference type="EMBL" id="ML977504">
    <property type="protein sequence ID" value="KAF2130334.1"/>
    <property type="molecule type" value="Genomic_DNA"/>
</dbReference>
<dbReference type="Proteomes" id="UP000799771">
    <property type="component" value="Unassembled WGS sequence"/>
</dbReference>
<dbReference type="GeneID" id="54408365"/>
<dbReference type="OrthoDB" id="408933at2759"/>
<proteinExistence type="inferred from homology"/>
<protein>
    <recommendedName>
        <fullName evidence="10">50S ribosomal protein-like protein YmL27</fullName>
    </recommendedName>
</protein>
<sequence length="134" mass="15043">MFRATPSLQKTLRRLPLSPKQAGVEYYKGNRVGNLGSIDEYGNFAPDWAKIRTYVYPLHGTKNTELTPFVGLSIETTRRSDMGESENYPKRFTGEDYLRAWKTAGGHDLVEGQGEAGPRVNMPEPFEEKTGTKA</sequence>
<evidence type="ECO:0000256" key="2">
    <source>
        <dbReference type="ARBA" id="ARBA00010152"/>
    </source>
</evidence>
<dbReference type="Pfam" id="PF09809">
    <property type="entry name" value="MRP-L27"/>
    <property type="match status" value="1"/>
</dbReference>
<comment type="similarity">
    <text evidence="2">Belongs to the mitochondrion-specific ribosomal protein mL41 family.</text>
</comment>
<dbReference type="GO" id="GO:0006412">
    <property type="term" value="P:translation"/>
    <property type="evidence" value="ECO:0007669"/>
    <property type="project" value="TreeGrafter"/>
</dbReference>
<dbReference type="InterPro" id="IPR019189">
    <property type="entry name" value="Ribosomal_mL41"/>
</dbReference>
<evidence type="ECO:0000256" key="1">
    <source>
        <dbReference type="ARBA" id="ARBA00004173"/>
    </source>
</evidence>
<reference evidence="8" key="1">
    <citation type="journal article" date="2020" name="Stud. Mycol.">
        <title>101 Dothideomycetes genomes: a test case for predicting lifestyles and emergence of pathogens.</title>
        <authorList>
            <person name="Haridas S."/>
            <person name="Albert R."/>
            <person name="Binder M."/>
            <person name="Bloem J."/>
            <person name="Labutti K."/>
            <person name="Salamov A."/>
            <person name="Andreopoulos B."/>
            <person name="Baker S."/>
            <person name="Barry K."/>
            <person name="Bills G."/>
            <person name="Bluhm B."/>
            <person name="Cannon C."/>
            <person name="Castanera R."/>
            <person name="Culley D."/>
            <person name="Daum C."/>
            <person name="Ezra D."/>
            <person name="Gonzalez J."/>
            <person name="Henrissat B."/>
            <person name="Kuo A."/>
            <person name="Liang C."/>
            <person name="Lipzen A."/>
            <person name="Lutzoni F."/>
            <person name="Magnuson J."/>
            <person name="Mondo S."/>
            <person name="Nolan M."/>
            <person name="Ohm R."/>
            <person name="Pangilinan J."/>
            <person name="Park H.-J."/>
            <person name="Ramirez L."/>
            <person name="Alfaro M."/>
            <person name="Sun H."/>
            <person name="Tritt A."/>
            <person name="Yoshinaga Y."/>
            <person name="Zwiers L.-H."/>
            <person name="Turgeon B."/>
            <person name="Goodwin S."/>
            <person name="Spatafora J."/>
            <person name="Crous P."/>
            <person name="Grigoriev I."/>
        </authorList>
    </citation>
    <scope>NUCLEOTIDE SEQUENCE</scope>
    <source>
        <strain evidence="8">CBS 119687</strain>
    </source>
</reference>
<keyword evidence="6" id="KW-0687">Ribonucleoprotein</keyword>
<dbReference type="PANTHER" id="PTHR21338:SF0">
    <property type="entry name" value="LARGE RIBOSOMAL SUBUNIT PROTEIN ML41"/>
    <property type="match status" value="1"/>
</dbReference>
<gene>
    <name evidence="8" type="ORF">P153DRAFT_365948</name>
</gene>
<evidence type="ECO:0000313" key="8">
    <source>
        <dbReference type="EMBL" id="KAF2130334.1"/>
    </source>
</evidence>
<dbReference type="AlphaFoldDB" id="A0A6A6AHE9"/>
<dbReference type="RefSeq" id="XP_033524721.1">
    <property type="nucleotide sequence ID" value="XM_033667933.1"/>
</dbReference>
<name>A0A6A6AHE9_9PLEO</name>
<accession>A0A6A6AHE9</accession>
<keyword evidence="4" id="KW-0689">Ribosomal protein</keyword>
<keyword evidence="9" id="KW-1185">Reference proteome</keyword>
<keyword evidence="3" id="KW-0809">Transit peptide</keyword>
<dbReference type="GO" id="GO:0003735">
    <property type="term" value="F:structural constituent of ribosome"/>
    <property type="evidence" value="ECO:0007669"/>
    <property type="project" value="InterPro"/>
</dbReference>
<feature type="region of interest" description="Disordered" evidence="7">
    <location>
        <begin position="108"/>
        <end position="134"/>
    </location>
</feature>